<feature type="compositionally biased region" description="Low complexity" evidence="9">
    <location>
        <begin position="854"/>
        <end position="868"/>
    </location>
</feature>
<dbReference type="SMART" id="SM00033">
    <property type="entry name" value="CH"/>
    <property type="match status" value="1"/>
</dbReference>
<dbReference type="AlphaFoldDB" id="A0A2Z6S0N3"/>
<dbReference type="Gene3D" id="3.30.60.20">
    <property type="match status" value="1"/>
</dbReference>
<keyword evidence="1" id="KW-0723">Serine/threonine-protein kinase</keyword>
<feature type="region of interest" description="Disordered" evidence="9">
    <location>
        <begin position="203"/>
        <end position="240"/>
    </location>
</feature>
<evidence type="ECO:0000256" key="5">
    <source>
        <dbReference type="ARBA" id="ARBA00022777"/>
    </source>
</evidence>
<dbReference type="InterPro" id="IPR000719">
    <property type="entry name" value="Prot_kinase_dom"/>
</dbReference>
<feature type="compositionally biased region" description="Low complexity" evidence="9">
    <location>
        <begin position="203"/>
        <end position="224"/>
    </location>
</feature>
<dbReference type="SUPFAM" id="SSF57889">
    <property type="entry name" value="Cysteine-rich domain"/>
    <property type="match status" value="1"/>
</dbReference>
<dbReference type="CDD" id="cd00029">
    <property type="entry name" value="C1"/>
    <property type="match status" value="1"/>
</dbReference>
<feature type="region of interest" description="Disordered" evidence="9">
    <location>
        <begin position="335"/>
        <end position="400"/>
    </location>
</feature>
<dbReference type="Gene3D" id="1.10.510.10">
    <property type="entry name" value="Transferase(Phosphotransferase) domain 1"/>
    <property type="match status" value="1"/>
</dbReference>
<evidence type="ECO:0000256" key="2">
    <source>
        <dbReference type="ARBA" id="ARBA00022679"/>
    </source>
</evidence>
<organism evidence="13 15">
    <name type="scientific">Rhizophagus clarus</name>
    <dbReference type="NCBI Taxonomy" id="94130"/>
    <lineage>
        <taxon>Eukaryota</taxon>
        <taxon>Fungi</taxon>
        <taxon>Fungi incertae sedis</taxon>
        <taxon>Mucoromycota</taxon>
        <taxon>Glomeromycotina</taxon>
        <taxon>Glomeromycetes</taxon>
        <taxon>Glomerales</taxon>
        <taxon>Glomeraceae</taxon>
        <taxon>Rhizophagus</taxon>
    </lineage>
</organism>
<dbReference type="Pfam" id="PF00130">
    <property type="entry name" value="C1_1"/>
    <property type="match status" value="1"/>
</dbReference>
<dbReference type="PROSITE" id="PS00107">
    <property type="entry name" value="PROTEIN_KINASE_ATP"/>
    <property type="match status" value="1"/>
</dbReference>
<feature type="region of interest" description="Disordered" evidence="9">
    <location>
        <begin position="734"/>
        <end position="757"/>
    </location>
</feature>
<dbReference type="PROSITE" id="PS50021">
    <property type="entry name" value="CH"/>
    <property type="match status" value="1"/>
</dbReference>
<feature type="region of interest" description="Disordered" evidence="9">
    <location>
        <begin position="907"/>
        <end position="976"/>
    </location>
</feature>
<keyword evidence="4 8" id="KW-0547">Nucleotide-binding</keyword>
<evidence type="ECO:0000256" key="4">
    <source>
        <dbReference type="ARBA" id="ARBA00022741"/>
    </source>
</evidence>
<feature type="compositionally biased region" description="Polar residues" evidence="9">
    <location>
        <begin position="288"/>
        <end position="311"/>
    </location>
</feature>
<evidence type="ECO:0000313" key="15">
    <source>
        <dbReference type="Proteomes" id="UP000247702"/>
    </source>
</evidence>
<dbReference type="PRINTS" id="PR00109">
    <property type="entry name" value="TYRKINASE"/>
</dbReference>
<dbReference type="OrthoDB" id="8693905at2759"/>
<feature type="domain" description="Protein kinase" evidence="10">
    <location>
        <begin position="432"/>
        <end position="684"/>
    </location>
</feature>
<dbReference type="InterPro" id="IPR050538">
    <property type="entry name" value="MAP_kinase_kinase_kinase"/>
</dbReference>
<dbReference type="InterPro" id="IPR036872">
    <property type="entry name" value="CH_dom_sf"/>
</dbReference>
<feature type="binding site" evidence="8">
    <location>
        <position position="461"/>
    </location>
    <ligand>
        <name>ATP</name>
        <dbReference type="ChEBI" id="CHEBI:30616"/>
    </ligand>
</feature>
<name>A0A2Z6S0N3_9GLOM</name>
<dbReference type="FunFam" id="1.10.510.10:FF:000571">
    <property type="entry name" value="Maternal embryonic leucine zipper kinase"/>
    <property type="match status" value="1"/>
</dbReference>
<dbReference type="GO" id="GO:0004709">
    <property type="term" value="F:MAP kinase kinase kinase activity"/>
    <property type="evidence" value="ECO:0007669"/>
    <property type="project" value="TreeGrafter"/>
</dbReference>
<evidence type="ECO:0000256" key="3">
    <source>
        <dbReference type="ARBA" id="ARBA00022723"/>
    </source>
</evidence>
<feature type="compositionally biased region" description="Basic and acidic residues" evidence="9">
    <location>
        <begin position="967"/>
        <end position="976"/>
    </location>
</feature>
<evidence type="ECO:0000313" key="14">
    <source>
        <dbReference type="EMBL" id="GET03496.1"/>
    </source>
</evidence>
<evidence type="ECO:0000256" key="7">
    <source>
        <dbReference type="ARBA" id="ARBA00022840"/>
    </source>
</evidence>
<dbReference type="Proteomes" id="UP000247702">
    <property type="component" value="Unassembled WGS sequence"/>
</dbReference>
<sequence length="976" mass="108522">MTSELSLVTVKPNRIIVQKQKSRKPSISTDRLFESLREERYFSNQKAAREFIEQTLGSKLSENDENDLHETLKDGVLLCSLMNRLKPNVIPQISRKDLPFVKMENISNFLNAARHQFGLHSSDLFQTVDLFEGKHMERVIATILAIERAVEGKYIRRNSDVSVEQIGQPMLDKFKKLDIKESENSDSIKAGESEKLTMSEVSNNNINNNINNNNNNNDSDNDNITAENKKTPTESEKTLDIEPDSIIHHLDDKNPNASDLQKSDLQKLDLQKSDLQTSDLQKSDLQKSDLQTSEVSTEVNDTDNIQSNSDVTLPKKKPSLRKSITMGQLYVDQRREDEEFESEFAEDLAPLPNPPAPTKSEKPISRSNSSHKKTHVRYKSDRTSEISLNKNDKIPGYGDYKRRESIGGISSLGDLPREKLDLKNGDEIVAQFQLGNCIGKGQFGAVYRALHLGTGQMVAVKRIKLEGKTSEEIEQLMHEVELLKSLSHPSVVKYEAFIMTDDHINIILEYVENGSLLHTLRSFGNFPEKLVVSYVVKILEGLVYLHTKQVVHCDLKAANILTTKNGNVKLSDFGVSLNLKMMEQVSTEVAGTPNWMAPEVIELKGASTASDIWSLGCTIIELLTGKPPYSDLLAMTALFRIVEDDCPPLPENISDDLTDFLKQCFHKKPSMRPTARDLFRHDWIKNNWALKELRTQESLPFLRRITSDTKLSELNPSSLSNVSNSSDNIIENSNNEFATEPESTTPSNSKKSSSSPNVALTQTTLLAATPMIPHRFVKNSFGKPVACKICHNTVKKHAVMCEECNMVCHTKCSPNAPFPCSLNNHLIRYIPLGLIDDPLPRLNSIGTSSDSDVPTITSPINSLPTTSTPSPPKRSRFTKKAKKEDSINSQISIADSVDSSASVASSSNMADSSWYGNNRHLNVDNNNNNNNNNNNSGGGSGKGSGKGKTKLKKKNDIGGNINGNGNGKKDDDCVIM</sequence>
<feature type="region of interest" description="Disordered" evidence="9">
    <location>
        <begin position="846"/>
        <end position="887"/>
    </location>
</feature>
<feature type="domain" description="Calponin-homology (CH)" evidence="11">
    <location>
        <begin position="42"/>
        <end position="151"/>
    </location>
</feature>
<feature type="compositionally biased region" description="Low complexity" evidence="9">
    <location>
        <begin position="925"/>
        <end position="935"/>
    </location>
</feature>
<evidence type="ECO:0000256" key="1">
    <source>
        <dbReference type="ARBA" id="ARBA00022527"/>
    </source>
</evidence>
<dbReference type="InterPro" id="IPR001715">
    <property type="entry name" value="CH_dom"/>
</dbReference>
<keyword evidence="15" id="KW-1185">Reference proteome</keyword>
<dbReference type="Pfam" id="PF00307">
    <property type="entry name" value="CH"/>
    <property type="match status" value="1"/>
</dbReference>
<dbReference type="EMBL" id="BLAL01000324">
    <property type="protein sequence ID" value="GET03496.1"/>
    <property type="molecule type" value="Genomic_DNA"/>
</dbReference>
<keyword evidence="7 8" id="KW-0067">ATP-binding</keyword>
<dbReference type="PROSITE" id="PS50081">
    <property type="entry name" value="ZF_DAG_PE_2"/>
    <property type="match status" value="1"/>
</dbReference>
<dbReference type="PANTHER" id="PTHR48016">
    <property type="entry name" value="MAP KINASE KINASE KINASE SSK2-RELATED-RELATED"/>
    <property type="match status" value="1"/>
</dbReference>
<dbReference type="SMART" id="SM00220">
    <property type="entry name" value="S_TKc"/>
    <property type="match status" value="1"/>
</dbReference>
<dbReference type="Proteomes" id="UP000615446">
    <property type="component" value="Unassembled WGS sequence"/>
</dbReference>
<dbReference type="InterPro" id="IPR008271">
    <property type="entry name" value="Ser/Thr_kinase_AS"/>
</dbReference>
<dbReference type="STRING" id="94130.A0A2Z6S0N3"/>
<dbReference type="InterPro" id="IPR001245">
    <property type="entry name" value="Ser-Thr/Tyr_kinase_cat_dom"/>
</dbReference>
<dbReference type="InterPro" id="IPR046349">
    <property type="entry name" value="C1-like_sf"/>
</dbReference>
<proteinExistence type="predicted"/>
<dbReference type="FunFam" id="3.30.200.20:FF:000042">
    <property type="entry name" value="Aurora kinase A"/>
    <property type="match status" value="1"/>
</dbReference>
<evidence type="ECO:0000259" key="11">
    <source>
        <dbReference type="PROSITE" id="PS50021"/>
    </source>
</evidence>
<dbReference type="GO" id="GO:0005737">
    <property type="term" value="C:cytoplasm"/>
    <property type="evidence" value="ECO:0007669"/>
    <property type="project" value="TreeGrafter"/>
</dbReference>
<reference evidence="13 15" key="1">
    <citation type="submission" date="2017-11" db="EMBL/GenBank/DDBJ databases">
        <title>The genome of Rhizophagus clarus HR1 reveals common genetic basis of auxotrophy among arbuscular mycorrhizal fungi.</title>
        <authorList>
            <person name="Kobayashi Y."/>
        </authorList>
    </citation>
    <scope>NUCLEOTIDE SEQUENCE [LARGE SCALE GENOMIC DNA]</scope>
    <source>
        <strain evidence="13 15">HR1</strain>
    </source>
</reference>
<feature type="compositionally biased region" description="Basic and acidic residues" evidence="9">
    <location>
        <begin position="227"/>
        <end position="240"/>
    </location>
</feature>
<dbReference type="PROSITE" id="PS00108">
    <property type="entry name" value="PROTEIN_KINASE_ST"/>
    <property type="match status" value="1"/>
</dbReference>
<dbReference type="EMBL" id="BEXD01004089">
    <property type="protein sequence ID" value="GBC06613.1"/>
    <property type="molecule type" value="Genomic_DNA"/>
</dbReference>
<dbReference type="PRINTS" id="PR00888">
    <property type="entry name" value="SM22CALPONIN"/>
</dbReference>
<dbReference type="InterPro" id="IPR017441">
    <property type="entry name" value="Protein_kinase_ATP_BS"/>
</dbReference>
<dbReference type="GO" id="GO:0005524">
    <property type="term" value="F:ATP binding"/>
    <property type="evidence" value="ECO:0007669"/>
    <property type="project" value="UniProtKB-UniRule"/>
</dbReference>
<dbReference type="GO" id="GO:0046872">
    <property type="term" value="F:metal ion binding"/>
    <property type="evidence" value="ECO:0007669"/>
    <property type="project" value="UniProtKB-KW"/>
</dbReference>
<feature type="domain" description="Phorbol-ester/DAG-type" evidence="12">
    <location>
        <begin position="773"/>
        <end position="820"/>
    </location>
</feature>
<feature type="compositionally biased region" description="Polar residues" evidence="9">
    <location>
        <begin position="914"/>
        <end position="924"/>
    </location>
</feature>
<keyword evidence="6" id="KW-0862">Zinc</keyword>
<dbReference type="InterPro" id="IPR011009">
    <property type="entry name" value="Kinase-like_dom_sf"/>
</dbReference>
<evidence type="ECO:0000259" key="10">
    <source>
        <dbReference type="PROSITE" id="PS50011"/>
    </source>
</evidence>
<accession>A0A2Z6S0N3</accession>
<keyword evidence="5 14" id="KW-0418">Kinase</keyword>
<evidence type="ECO:0000256" key="6">
    <source>
        <dbReference type="ARBA" id="ARBA00022833"/>
    </source>
</evidence>
<dbReference type="InterPro" id="IPR003096">
    <property type="entry name" value="SM22_calponin"/>
</dbReference>
<dbReference type="PROSITE" id="PS50011">
    <property type="entry name" value="PROTEIN_KINASE_DOM"/>
    <property type="match status" value="1"/>
</dbReference>
<evidence type="ECO:0000313" key="13">
    <source>
        <dbReference type="EMBL" id="GBC06613.1"/>
    </source>
</evidence>
<evidence type="ECO:0000256" key="8">
    <source>
        <dbReference type="PROSITE-ProRule" id="PRU10141"/>
    </source>
</evidence>
<feature type="compositionally biased region" description="Low complexity" evidence="9">
    <location>
        <begin position="743"/>
        <end position="757"/>
    </location>
</feature>
<dbReference type="CDD" id="cd06627">
    <property type="entry name" value="STKc_Cdc7_like"/>
    <property type="match status" value="1"/>
</dbReference>
<keyword evidence="2" id="KW-0808">Transferase</keyword>
<comment type="caution">
    <text evidence="13">The sequence shown here is derived from an EMBL/GenBank/DDBJ whole genome shotgun (WGS) entry which is preliminary data.</text>
</comment>
<keyword evidence="3" id="KW-0479">Metal-binding</keyword>
<evidence type="ECO:0000256" key="9">
    <source>
        <dbReference type="SAM" id="MobiDB-lite"/>
    </source>
</evidence>
<protein>
    <submittedName>
        <fullName evidence="14">Protein kinase</fullName>
    </submittedName>
</protein>
<evidence type="ECO:0000259" key="12">
    <source>
        <dbReference type="PROSITE" id="PS50081"/>
    </source>
</evidence>
<reference evidence="14" key="2">
    <citation type="submission" date="2019-10" db="EMBL/GenBank/DDBJ databases">
        <title>Conservation and host-specific expression of non-tandemly repeated heterogenous ribosome RNA gene in arbuscular mycorrhizal fungi.</title>
        <authorList>
            <person name="Maeda T."/>
            <person name="Kobayashi Y."/>
            <person name="Nakagawa T."/>
            <person name="Ezawa T."/>
            <person name="Yamaguchi K."/>
            <person name="Bino T."/>
            <person name="Nishimoto Y."/>
            <person name="Shigenobu S."/>
            <person name="Kawaguchi M."/>
        </authorList>
    </citation>
    <scope>NUCLEOTIDE SEQUENCE</scope>
    <source>
        <strain evidence="14">HR1</strain>
    </source>
</reference>
<dbReference type="SUPFAM" id="SSF56112">
    <property type="entry name" value="Protein kinase-like (PK-like)"/>
    <property type="match status" value="1"/>
</dbReference>
<dbReference type="InterPro" id="IPR002219">
    <property type="entry name" value="PKC_DAG/PE"/>
</dbReference>
<dbReference type="SMART" id="SM00109">
    <property type="entry name" value="C1"/>
    <property type="match status" value="1"/>
</dbReference>
<dbReference type="PROSITE" id="PS00479">
    <property type="entry name" value="ZF_DAG_PE_1"/>
    <property type="match status" value="1"/>
</dbReference>
<dbReference type="PANTHER" id="PTHR48016:SF4">
    <property type="entry name" value="PROTEIN KINASE DOMAIN-CONTAINING PROTEIN"/>
    <property type="match status" value="1"/>
</dbReference>
<gene>
    <name evidence="14" type="ORF">RCL2_002983600</name>
    <name evidence="13" type="ORF">RclHR1_06970004</name>
</gene>
<dbReference type="Gene3D" id="1.10.418.10">
    <property type="entry name" value="Calponin-like domain"/>
    <property type="match status" value="1"/>
</dbReference>
<dbReference type="Pfam" id="PF00069">
    <property type="entry name" value="Pkinase"/>
    <property type="match status" value="1"/>
</dbReference>
<dbReference type="SUPFAM" id="SSF47576">
    <property type="entry name" value="Calponin-homology domain, CH-domain"/>
    <property type="match status" value="1"/>
</dbReference>
<feature type="region of interest" description="Disordered" evidence="9">
    <location>
        <begin position="276"/>
        <end position="319"/>
    </location>
</feature>